<reference evidence="2" key="1">
    <citation type="journal article" date="2014" name="Int. J. Syst. Evol. Microbiol.">
        <title>Complete genome sequence of Corynebacterium casei LMG S-19264T (=DSM 44701T), isolated from a smear-ripened cheese.</title>
        <authorList>
            <consortium name="US DOE Joint Genome Institute (JGI-PGF)"/>
            <person name="Walter F."/>
            <person name="Albersmeier A."/>
            <person name="Kalinowski J."/>
            <person name="Ruckert C."/>
        </authorList>
    </citation>
    <scope>NUCLEOTIDE SEQUENCE</scope>
    <source>
        <strain evidence="2">CGMCC 1.15958</strain>
    </source>
</reference>
<dbReference type="PANTHER" id="PTHR47129">
    <property type="entry name" value="QUINONE OXIDOREDUCTASE 2"/>
    <property type="match status" value="1"/>
</dbReference>
<dbReference type="InterPro" id="IPR008030">
    <property type="entry name" value="NmrA-like"/>
</dbReference>
<comment type="caution">
    <text evidence="2">The sequence shown here is derived from an EMBL/GenBank/DDBJ whole genome shotgun (WGS) entry which is preliminary data.</text>
</comment>
<dbReference type="PANTHER" id="PTHR47129:SF1">
    <property type="entry name" value="NMRA-LIKE DOMAIN-CONTAINING PROTEIN"/>
    <property type="match status" value="1"/>
</dbReference>
<dbReference type="RefSeq" id="WP_188766477.1">
    <property type="nucleotide sequence ID" value="NZ_BMKK01000005.1"/>
</dbReference>
<evidence type="ECO:0000313" key="2">
    <source>
        <dbReference type="EMBL" id="GGD60359.1"/>
    </source>
</evidence>
<accession>A0A917DQX1</accession>
<feature type="domain" description="NmrA-like" evidence="1">
    <location>
        <begin position="2"/>
        <end position="252"/>
    </location>
</feature>
<dbReference type="InterPro" id="IPR052718">
    <property type="entry name" value="NmrA-type_oxidoreductase"/>
</dbReference>
<evidence type="ECO:0000259" key="1">
    <source>
        <dbReference type="Pfam" id="PF05368"/>
    </source>
</evidence>
<sequence>MILVTGATGQLGGIVVENLLKNTPANEIAVLVRDENKAADLKAKGVEIRVGSYFDEASLKTALQGIDKLLLISSNDFNDRIGQHKNVVDAAKNAGVKHIFYTGVTMKDIETSPLKPLLGDHYQTEDYIKASGLTYTFLQNSLYFEVIPMFVGAGVLETGIFFPAGDGKVAFAARQDLGEAIAIILSTEGHENKTYNLTGSEAYSFAEIAEELSSLTGKTVAYTSPEPAAFEGMLKQFGLPEGIVVMSVLFAAGIKNNDFSSPSGTLEQFLGRKTTDLKAFLHATYAA</sequence>
<name>A0A917DQX1_9BACT</name>
<dbReference type="SUPFAM" id="SSF51735">
    <property type="entry name" value="NAD(P)-binding Rossmann-fold domains"/>
    <property type="match status" value="1"/>
</dbReference>
<dbReference type="Proteomes" id="UP000609064">
    <property type="component" value="Unassembled WGS sequence"/>
</dbReference>
<dbReference type="AlphaFoldDB" id="A0A917DQX1"/>
<evidence type="ECO:0000313" key="3">
    <source>
        <dbReference type="Proteomes" id="UP000609064"/>
    </source>
</evidence>
<dbReference type="InterPro" id="IPR036291">
    <property type="entry name" value="NAD(P)-bd_dom_sf"/>
</dbReference>
<dbReference type="Pfam" id="PF05368">
    <property type="entry name" value="NmrA"/>
    <property type="match status" value="1"/>
</dbReference>
<dbReference type="Gene3D" id="3.90.25.10">
    <property type="entry name" value="UDP-galactose 4-epimerase, domain 1"/>
    <property type="match status" value="1"/>
</dbReference>
<keyword evidence="3" id="KW-1185">Reference proteome</keyword>
<reference evidence="2" key="2">
    <citation type="submission" date="2020-09" db="EMBL/GenBank/DDBJ databases">
        <authorList>
            <person name="Sun Q."/>
            <person name="Zhou Y."/>
        </authorList>
    </citation>
    <scope>NUCLEOTIDE SEQUENCE</scope>
    <source>
        <strain evidence="2">CGMCC 1.15958</strain>
    </source>
</reference>
<dbReference type="EMBL" id="BMKK01000005">
    <property type="protein sequence ID" value="GGD60359.1"/>
    <property type="molecule type" value="Genomic_DNA"/>
</dbReference>
<dbReference type="Gene3D" id="3.40.50.720">
    <property type="entry name" value="NAD(P)-binding Rossmann-like Domain"/>
    <property type="match status" value="1"/>
</dbReference>
<dbReference type="CDD" id="cd05269">
    <property type="entry name" value="TMR_SDR_a"/>
    <property type="match status" value="1"/>
</dbReference>
<protein>
    <submittedName>
        <fullName evidence="2">NAD(P)-dependent oxidoreductase</fullName>
    </submittedName>
</protein>
<gene>
    <name evidence="2" type="ORF">GCM10011514_25410</name>
</gene>
<organism evidence="2 3">
    <name type="scientific">Emticicia aquatilis</name>
    <dbReference type="NCBI Taxonomy" id="1537369"/>
    <lineage>
        <taxon>Bacteria</taxon>
        <taxon>Pseudomonadati</taxon>
        <taxon>Bacteroidota</taxon>
        <taxon>Cytophagia</taxon>
        <taxon>Cytophagales</taxon>
        <taxon>Leadbetterellaceae</taxon>
        <taxon>Emticicia</taxon>
    </lineage>
</organism>
<proteinExistence type="predicted"/>